<dbReference type="AlphaFoldDB" id="A0A1I0YYR8"/>
<gene>
    <name evidence="1" type="ORF">SAMN04488528_10163</name>
</gene>
<dbReference type="Proteomes" id="UP000198619">
    <property type="component" value="Unassembled WGS sequence"/>
</dbReference>
<keyword evidence="2" id="KW-1185">Reference proteome</keyword>
<protein>
    <submittedName>
        <fullName evidence="1">Uncharacterized protein</fullName>
    </submittedName>
</protein>
<dbReference type="RefSeq" id="WP_177199393.1">
    <property type="nucleotide sequence ID" value="NZ_FOKI01000016.1"/>
</dbReference>
<organism evidence="1 2">
    <name type="scientific">Clostridium frigidicarnis</name>
    <dbReference type="NCBI Taxonomy" id="84698"/>
    <lineage>
        <taxon>Bacteria</taxon>
        <taxon>Bacillati</taxon>
        <taxon>Bacillota</taxon>
        <taxon>Clostridia</taxon>
        <taxon>Eubacteriales</taxon>
        <taxon>Clostridiaceae</taxon>
        <taxon>Clostridium</taxon>
    </lineage>
</organism>
<evidence type="ECO:0000313" key="1">
    <source>
        <dbReference type="EMBL" id="SFB18006.1"/>
    </source>
</evidence>
<dbReference type="EMBL" id="FOKI01000016">
    <property type="protein sequence ID" value="SFB18006.1"/>
    <property type="molecule type" value="Genomic_DNA"/>
</dbReference>
<name>A0A1I0YYR8_9CLOT</name>
<proteinExistence type="predicted"/>
<evidence type="ECO:0000313" key="2">
    <source>
        <dbReference type="Proteomes" id="UP000198619"/>
    </source>
</evidence>
<accession>A0A1I0YYR8</accession>
<reference evidence="1 2" key="1">
    <citation type="submission" date="2016-10" db="EMBL/GenBank/DDBJ databases">
        <authorList>
            <person name="de Groot N.N."/>
        </authorList>
    </citation>
    <scope>NUCLEOTIDE SEQUENCE [LARGE SCALE GENOMIC DNA]</scope>
    <source>
        <strain evidence="1 2">DSM 12271</strain>
    </source>
</reference>
<sequence length="53" mass="6215">MDKKKLILIIFFMLTLNITTPFNFNKKNLVNPNPMELKRKGCIEVSNYNNILS</sequence>